<dbReference type="Proteomes" id="UP001241072">
    <property type="component" value="Unassembled WGS sequence"/>
</dbReference>
<accession>A0ABT9BLP3</accession>
<organism evidence="1 2">
    <name type="scientific">Antiquaquibacter soli</name>
    <dbReference type="NCBI Taxonomy" id="3064523"/>
    <lineage>
        <taxon>Bacteria</taxon>
        <taxon>Bacillati</taxon>
        <taxon>Actinomycetota</taxon>
        <taxon>Actinomycetes</taxon>
        <taxon>Micrococcales</taxon>
        <taxon>Microbacteriaceae</taxon>
        <taxon>Antiquaquibacter</taxon>
    </lineage>
</organism>
<dbReference type="Pfam" id="PF14100">
    <property type="entry name" value="DUF6807"/>
    <property type="match status" value="1"/>
</dbReference>
<evidence type="ECO:0000313" key="2">
    <source>
        <dbReference type="Proteomes" id="UP001241072"/>
    </source>
</evidence>
<keyword evidence="2" id="KW-1185">Reference proteome</keyword>
<reference evidence="1 2" key="1">
    <citation type="submission" date="2023-07" db="EMBL/GenBank/DDBJ databases">
        <title>Protaetiibacter sp. nov WY-16 isolated from soil.</title>
        <authorList>
            <person name="Liu B."/>
            <person name="Wan Y."/>
        </authorList>
    </citation>
    <scope>NUCLEOTIDE SEQUENCE [LARGE SCALE GENOMIC DNA]</scope>
    <source>
        <strain evidence="1 2">WY-16</strain>
    </source>
</reference>
<gene>
    <name evidence="1" type="ORF">Q5716_06750</name>
</gene>
<name>A0ABT9BLP3_9MICO</name>
<proteinExistence type="predicted"/>
<dbReference type="EMBL" id="JAUQUB010000001">
    <property type="protein sequence ID" value="MDO7881925.1"/>
    <property type="molecule type" value="Genomic_DNA"/>
</dbReference>
<dbReference type="InterPro" id="IPR029475">
    <property type="entry name" value="DUF6807"/>
</dbReference>
<evidence type="ECO:0000313" key="1">
    <source>
        <dbReference type="EMBL" id="MDO7881925.1"/>
    </source>
</evidence>
<comment type="caution">
    <text evidence="1">The sequence shown here is derived from an EMBL/GenBank/DDBJ whole genome shotgun (WGS) entry which is preliminary data.</text>
</comment>
<protein>
    <submittedName>
        <fullName evidence="1">PmoA family protein</fullName>
    </submittedName>
</protein>
<dbReference type="RefSeq" id="WP_305002317.1">
    <property type="nucleotide sequence ID" value="NZ_JAUQUB010000001.1"/>
</dbReference>
<sequence length="296" mass="31906">MTDLSLERSDAGLEVSVGGAPVLDYRVDSDVLPVNTPKPYFHPLRSLAGTIVTGFAPDDHPWHHGLQFAFPRVGDHNLWGGGTYFGPDEGYRVVEDQGSIRHDGWDSVEAHAATARAMERLSWLGHGGDLLLTEERSMTVTARADDESPSWVLELHCSLTNATDDRIALETPAQRGRPDGGYGGLFLRLAENVQADRLVGESGDLDASGGASRTLVIHAHTPAGEQLTLGLSFLEGESPGAQKWLYRFAPEPFSAVGWAGAYDDGFELGSGESIRFGYRLAVLDGTVPPETVRALL</sequence>